<dbReference type="Proteomes" id="UP001626536">
    <property type="component" value="Chromosome"/>
</dbReference>
<organism evidence="1 2">
    <name type="scientific">Methylocapsa polymorpha</name>
    <dbReference type="NCBI Taxonomy" id="3080828"/>
    <lineage>
        <taxon>Bacteria</taxon>
        <taxon>Pseudomonadati</taxon>
        <taxon>Pseudomonadota</taxon>
        <taxon>Alphaproteobacteria</taxon>
        <taxon>Hyphomicrobiales</taxon>
        <taxon>Beijerinckiaceae</taxon>
        <taxon>Methylocapsa</taxon>
    </lineage>
</organism>
<gene>
    <name evidence="1" type="ORF">RZS28_14490</name>
</gene>
<evidence type="ECO:0000313" key="1">
    <source>
        <dbReference type="EMBL" id="WOJ89002.1"/>
    </source>
</evidence>
<protein>
    <recommendedName>
        <fullName evidence="3">Addiction module component</fullName>
    </recommendedName>
</protein>
<sequence>MTKLLDEALAAVRRLPADAQDEIARAMLSLAASDEVEAEPIDPEHLADVLESLAEARRREYATDAAVEAAFRRFDL</sequence>
<evidence type="ECO:0000313" key="2">
    <source>
        <dbReference type="Proteomes" id="UP001626536"/>
    </source>
</evidence>
<reference evidence="1 2" key="1">
    <citation type="submission" date="2023-10" db="EMBL/GenBank/DDBJ databases">
        <title>Novel methanotroph of the genus Methylocapsa from a subarctic wetland.</title>
        <authorList>
            <person name="Belova S.E."/>
            <person name="Oshkin I.Y."/>
            <person name="Miroshnikov K."/>
            <person name="Dedysh S.N."/>
        </authorList>
    </citation>
    <scope>NUCLEOTIDE SEQUENCE [LARGE SCALE GENOMIC DNA]</scope>
    <source>
        <strain evidence="1 2">RX1</strain>
    </source>
</reference>
<name>A0ABZ0HNY0_9HYPH</name>
<dbReference type="EMBL" id="CP136862">
    <property type="protein sequence ID" value="WOJ89002.1"/>
    <property type="molecule type" value="Genomic_DNA"/>
</dbReference>
<keyword evidence="2" id="KW-1185">Reference proteome</keyword>
<dbReference type="RefSeq" id="WP_407338442.1">
    <property type="nucleotide sequence ID" value="NZ_CP136862.1"/>
</dbReference>
<accession>A0ABZ0HNY0</accession>
<evidence type="ECO:0008006" key="3">
    <source>
        <dbReference type="Google" id="ProtNLM"/>
    </source>
</evidence>
<proteinExistence type="predicted"/>